<dbReference type="Proteomes" id="UP000298030">
    <property type="component" value="Unassembled WGS sequence"/>
</dbReference>
<keyword evidence="3" id="KW-1185">Reference proteome</keyword>
<dbReference type="AlphaFoldDB" id="A0A4Y7THA9"/>
<name>A0A4Y7THA9_COPMI</name>
<evidence type="ECO:0000313" key="3">
    <source>
        <dbReference type="Proteomes" id="UP000298030"/>
    </source>
</evidence>
<evidence type="ECO:0000313" key="2">
    <source>
        <dbReference type="EMBL" id="TEB33565.1"/>
    </source>
</evidence>
<comment type="caution">
    <text evidence="2">The sequence shown here is derived from an EMBL/GenBank/DDBJ whole genome shotgun (WGS) entry which is preliminary data.</text>
</comment>
<gene>
    <name evidence="2" type="ORF">FA13DRAFT_1789979</name>
</gene>
<dbReference type="STRING" id="71717.A0A4Y7THA9"/>
<evidence type="ECO:0000256" key="1">
    <source>
        <dbReference type="SAM" id="MobiDB-lite"/>
    </source>
</evidence>
<reference evidence="2 3" key="1">
    <citation type="journal article" date="2019" name="Nat. Ecol. Evol.">
        <title>Megaphylogeny resolves global patterns of mushroom evolution.</title>
        <authorList>
            <person name="Varga T."/>
            <person name="Krizsan K."/>
            <person name="Foldi C."/>
            <person name="Dima B."/>
            <person name="Sanchez-Garcia M."/>
            <person name="Sanchez-Ramirez S."/>
            <person name="Szollosi G.J."/>
            <person name="Szarkandi J.G."/>
            <person name="Papp V."/>
            <person name="Albert L."/>
            <person name="Andreopoulos W."/>
            <person name="Angelini C."/>
            <person name="Antonin V."/>
            <person name="Barry K.W."/>
            <person name="Bougher N.L."/>
            <person name="Buchanan P."/>
            <person name="Buyck B."/>
            <person name="Bense V."/>
            <person name="Catcheside P."/>
            <person name="Chovatia M."/>
            <person name="Cooper J."/>
            <person name="Damon W."/>
            <person name="Desjardin D."/>
            <person name="Finy P."/>
            <person name="Geml J."/>
            <person name="Haridas S."/>
            <person name="Hughes K."/>
            <person name="Justo A."/>
            <person name="Karasinski D."/>
            <person name="Kautmanova I."/>
            <person name="Kiss B."/>
            <person name="Kocsube S."/>
            <person name="Kotiranta H."/>
            <person name="LaButti K.M."/>
            <person name="Lechner B.E."/>
            <person name="Liimatainen K."/>
            <person name="Lipzen A."/>
            <person name="Lukacs Z."/>
            <person name="Mihaltcheva S."/>
            <person name="Morgado L.N."/>
            <person name="Niskanen T."/>
            <person name="Noordeloos M.E."/>
            <person name="Ohm R.A."/>
            <person name="Ortiz-Santana B."/>
            <person name="Ovrebo C."/>
            <person name="Racz N."/>
            <person name="Riley R."/>
            <person name="Savchenko A."/>
            <person name="Shiryaev A."/>
            <person name="Soop K."/>
            <person name="Spirin V."/>
            <person name="Szebenyi C."/>
            <person name="Tomsovsky M."/>
            <person name="Tulloss R.E."/>
            <person name="Uehling J."/>
            <person name="Grigoriev I.V."/>
            <person name="Vagvolgyi C."/>
            <person name="Papp T."/>
            <person name="Martin F.M."/>
            <person name="Miettinen O."/>
            <person name="Hibbett D.S."/>
            <person name="Nagy L.G."/>
        </authorList>
    </citation>
    <scope>NUCLEOTIDE SEQUENCE [LARGE SCALE GENOMIC DNA]</scope>
    <source>
        <strain evidence="2 3">FP101781</strain>
    </source>
</reference>
<feature type="region of interest" description="Disordered" evidence="1">
    <location>
        <begin position="1"/>
        <end position="85"/>
    </location>
</feature>
<feature type="region of interest" description="Disordered" evidence="1">
    <location>
        <begin position="315"/>
        <end position="334"/>
    </location>
</feature>
<protein>
    <submittedName>
        <fullName evidence="2">Uncharacterized protein</fullName>
    </submittedName>
</protein>
<dbReference type="OrthoDB" id="3247418at2759"/>
<accession>A0A4Y7THA9</accession>
<proteinExistence type="predicted"/>
<sequence length="515" mass="57582">MEDEPAVSQKELDDLILENETFGGPSCIRRTVSSSSSMFESDHDQYTGDLSDDEFQPPSGGNSNYSESDSDVGGREVDSDQEDEAIKNKTVESVFTKEDLEFIRRCITEVTLPSWVERPPANLGDPAHGKLKAEQWLTLFTVFFPLILPELWTSDLLGPDLVDPQSLDEQLLDNFHDLVFCTNIVCAHVVSPAMADEYTSHYIHYRQSSSILFSHIASRPNHHYAMHIGDLLKFWGPLIKLSEFGYERHNGRLQKVKTNGHTEQIDLTMLRQVCREGQLRGILSSFMLLVGKVDVSRPLSRVIGRAAKLLLPDKQRASESSVPPLPTSGHSAKSLTPIPRGDYILILDFLNSPQSVVPIRHHADYPHPAQSRILYPSALRVTHTTHKTRTYSPYSIHPGNSSVSFAAAGGGTKTGFIYDIWAIDIGGERQEILLVSPHTPLSQEDRKRSPYTTRPGLMAEVVYDERHLPREDIGITAITKSMIQGHCPFLARPSRTFGIGSPILVVVNSLHRFRL</sequence>
<feature type="compositionally biased region" description="Basic and acidic residues" evidence="1">
    <location>
        <begin position="72"/>
        <end position="85"/>
    </location>
</feature>
<dbReference type="EMBL" id="QPFP01000012">
    <property type="protein sequence ID" value="TEB33565.1"/>
    <property type="molecule type" value="Genomic_DNA"/>
</dbReference>
<organism evidence="2 3">
    <name type="scientific">Coprinellus micaceus</name>
    <name type="common">Glistening ink-cap mushroom</name>
    <name type="synonym">Coprinus micaceus</name>
    <dbReference type="NCBI Taxonomy" id="71717"/>
    <lineage>
        <taxon>Eukaryota</taxon>
        <taxon>Fungi</taxon>
        <taxon>Dikarya</taxon>
        <taxon>Basidiomycota</taxon>
        <taxon>Agaricomycotina</taxon>
        <taxon>Agaricomycetes</taxon>
        <taxon>Agaricomycetidae</taxon>
        <taxon>Agaricales</taxon>
        <taxon>Agaricineae</taxon>
        <taxon>Psathyrellaceae</taxon>
        <taxon>Coprinellus</taxon>
    </lineage>
</organism>